<reference evidence="1 2" key="1">
    <citation type="submission" date="2023-01" db="EMBL/GenBank/DDBJ databases">
        <title>Trichodesmium-associated heterotrophic epibiont bacteria.</title>
        <authorList>
            <person name="Cleveland C.S."/>
            <person name="Webb E.A."/>
        </authorList>
    </citation>
    <scope>NUCLEOTIDE SEQUENCE [LARGE SCALE GENOMIC DNA]</scope>
    <source>
        <strain evidence="1 2">USCH2</strain>
    </source>
</reference>
<name>A0ABU8SPS3_9GAMM</name>
<organism evidence="1 2">
    <name type="scientific">Pseudoalteromonas lipolytica</name>
    <dbReference type="NCBI Taxonomy" id="570156"/>
    <lineage>
        <taxon>Bacteria</taxon>
        <taxon>Pseudomonadati</taxon>
        <taxon>Pseudomonadota</taxon>
        <taxon>Gammaproteobacteria</taxon>
        <taxon>Alteromonadales</taxon>
        <taxon>Pseudoalteromonadaceae</taxon>
        <taxon>Pseudoalteromonas</taxon>
    </lineage>
</organism>
<gene>
    <name evidence="1" type="ORF">PQI24_03305</name>
</gene>
<proteinExistence type="predicted"/>
<dbReference type="Proteomes" id="UP001377972">
    <property type="component" value="Unassembled WGS sequence"/>
</dbReference>
<comment type="caution">
    <text evidence="1">The sequence shown here is derived from an EMBL/GenBank/DDBJ whole genome shotgun (WGS) entry which is preliminary data.</text>
</comment>
<keyword evidence="2" id="KW-1185">Reference proteome</keyword>
<accession>A0ABU8SPS3</accession>
<protein>
    <submittedName>
        <fullName evidence="1">Uncharacterized protein</fullName>
    </submittedName>
</protein>
<sequence length="125" mass="14698">MKHDIFLVRVQKGLIDRKVKIMKGSLRNVGLIGKIYSAGDFIYKEFFKKKEDAEEQYKNLQPLLKITFGQSGRDSKEFKGLLQALLSLTPIGAKRRNFKRRYIDDKDGWRKLPLEPAEIPYGHWW</sequence>
<dbReference type="EMBL" id="JAQPZS010000002">
    <property type="protein sequence ID" value="MEJ6495039.1"/>
    <property type="molecule type" value="Genomic_DNA"/>
</dbReference>
<evidence type="ECO:0000313" key="1">
    <source>
        <dbReference type="EMBL" id="MEJ6495039.1"/>
    </source>
</evidence>
<evidence type="ECO:0000313" key="2">
    <source>
        <dbReference type="Proteomes" id="UP001377972"/>
    </source>
</evidence>
<dbReference type="RefSeq" id="WP_339979959.1">
    <property type="nucleotide sequence ID" value="NZ_JAQPZS010000002.1"/>
</dbReference>